<proteinExistence type="predicted"/>
<dbReference type="AlphaFoldDB" id="A0AAF0K4I4"/>
<dbReference type="GO" id="GO:0000156">
    <property type="term" value="F:phosphorelay response regulator activity"/>
    <property type="evidence" value="ECO:0007669"/>
    <property type="project" value="InterPro"/>
</dbReference>
<evidence type="ECO:0000259" key="1">
    <source>
        <dbReference type="PROSITE" id="PS50930"/>
    </source>
</evidence>
<dbReference type="InterPro" id="IPR007492">
    <property type="entry name" value="LytTR_DNA-bd_dom"/>
</dbReference>
<dbReference type="PROSITE" id="PS50930">
    <property type="entry name" value="HTH_LYTTR"/>
    <property type="match status" value="1"/>
</dbReference>
<sequence>MGDLKVNFEQSEDLADDDIQVTVQAAHLSPTVIELIQALEARQQSVDVYPITVDERVVLVPTAEIIALEVYGNDVTLYTVKATYQIRGVLKKILSKLNQQDFIQVAKGAAINLNHLQSLEAAFSGSMTAFLTNQLKMSVSRKYLPELRQQLGM</sequence>
<organism evidence="2 3">
    <name type="scientific">Latilactobacillus sakei</name>
    <name type="common">Lactobacillus sakei</name>
    <dbReference type="NCBI Taxonomy" id="1599"/>
    <lineage>
        <taxon>Bacteria</taxon>
        <taxon>Bacillati</taxon>
        <taxon>Bacillota</taxon>
        <taxon>Bacilli</taxon>
        <taxon>Lactobacillales</taxon>
        <taxon>Lactobacillaceae</taxon>
        <taxon>Latilactobacillus</taxon>
    </lineage>
</organism>
<dbReference type="InterPro" id="IPR046947">
    <property type="entry name" value="LytR-like"/>
</dbReference>
<dbReference type="PANTHER" id="PTHR37299:SF1">
    <property type="entry name" value="STAGE 0 SPORULATION PROTEIN A HOMOLOG"/>
    <property type="match status" value="1"/>
</dbReference>
<dbReference type="RefSeq" id="WP_280103191.1">
    <property type="nucleotide sequence ID" value="NZ_CP122959.1"/>
</dbReference>
<evidence type="ECO:0000313" key="3">
    <source>
        <dbReference type="Proteomes" id="UP001179858"/>
    </source>
</evidence>
<dbReference type="PANTHER" id="PTHR37299">
    <property type="entry name" value="TRANSCRIPTIONAL REGULATOR-RELATED"/>
    <property type="match status" value="1"/>
</dbReference>
<dbReference type="Proteomes" id="UP001179858">
    <property type="component" value="Chromosome"/>
</dbReference>
<keyword evidence="2" id="KW-0238">DNA-binding</keyword>
<protein>
    <submittedName>
        <fullName evidence="2">LytTR family DNA-binding domain-containing protein</fullName>
    </submittedName>
</protein>
<gene>
    <name evidence="2" type="ORF">QBD03_03330</name>
</gene>
<reference evidence="2" key="1">
    <citation type="submission" date="2023-04" db="EMBL/GenBank/DDBJ databases">
        <title>Novel strain of Lactilactobacillus sakei and use thereof.</title>
        <authorList>
            <person name="Kim S.Y."/>
        </authorList>
    </citation>
    <scope>NUCLEOTIDE SEQUENCE</scope>
    <source>
        <strain evidence="2">HUP1</strain>
    </source>
</reference>
<dbReference type="SMART" id="SM00850">
    <property type="entry name" value="LytTR"/>
    <property type="match status" value="1"/>
</dbReference>
<dbReference type="Pfam" id="PF04397">
    <property type="entry name" value="LytTR"/>
    <property type="match status" value="1"/>
</dbReference>
<dbReference type="Gene3D" id="2.40.50.1020">
    <property type="entry name" value="LytTr DNA-binding domain"/>
    <property type="match status" value="1"/>
</dbReference>
<name>A0AAF0K4I4_LATSK</name>
<accession>A0AAF0K4I4</accession>
<evidence type="ECO:0000313" key="2">
    <source>
        <dbReference type="EMBL" id="WGI19756.1"/>
    </source>
</evidence>
<dbReference type="GO" id="GO:0003677">
    <property type="term" value="F:DNA binding"/>
    <property type="evidence" value="ECO:0007669"/>
    <property type="project" value="UniProtKB-KW"/>
</dbReference>
<dbReference type="EMBL" id="CP122959">
    <property type="protein sequence ID" value="WGI19756.1"/>
    <property type="molecule type" value="Genomic_DNA"/>
</dbReference>
<feature type="domain" description="HTH LytTR-type" evidence="1">
    <location>
        <begin position="49"/>
        <end position="153"/>
    </location>
</feature>